<proteinExistence type="inferred from homology"/>
<evidence type="ECO:0000256" key="6">
    <source>
        <dbReference type="ARBA" id="ARBA00049406"/>
    </source>
</evidence>
<dbReference type="AlphaFoldDB" id="A0AAD4LSI5"/>
<dbReference type="GO" id="GO:0003941">
    <property type="term" value="F:L-serine ammonia-lyase activity"/>
    <property type="evidence" value="ECO:0007669"/>
    <property type="project" value="UniProtKB-EC"/>
</dbReference>
<protein>
    <recommendedName>
        <fullName evidence="3">L-serine ammonia-lyase</fullName>
        <ecNumber evidence="3">4.3.1.17</ecNumber>
    </recommendedName>
</protein>
<evidence type="ECO:0000256" key="3">
    <source>
        <dbReference type="ARBA" id="ARBA00012093"/>
    </source>
</evidence>
<accession>A0AAD4LSI5</accession>
<dbReference type="PANTHER" id="PTHR48078">
    <property type="entry name" value="THREONINE DEHYDRATASE, MITOCHONDRIAL-RELATED"/>
    <property type="match status" value="1"/>
</dbReference>
<dbReference type="GO" id="GO:0004794">
    <property type="term" value="F:threonine deaminase activity"/>
    <property type="evidence" value="ECO:0007669"/>
    <property type="project" value="TreeGrafter"/>
</dbReference>
<comment type="caution">
    <text evidence="8">The sequence shown here is derived from an EMBL/GenBank/DDBJ whole genome shotgun (WGS) entry which is preliminary data.</text>
</comment>
<dbReference type="InterPro" id="IPR050147">
    <property type="entry name" value="Ser/Thr_Dehydratase"/>
</dbReference>
<dbReference type="GO" id="GO:0009097">
    <property type="term" value="P:isoleucine biosynthetic process"/>
    <property type="evidence" value="ECO:0007669"/>
    <property type="project" value="TreeGrafter"/>
</dbReference>
<dbReference type="GO" id="GO:0006565">
    <property type="term" value="P:L-serine catabolic process"/>
    <property type="evidence" value="ECO:0007669"/>
    <property type="project" value="TreeGrafter"/>
</dbReference>
<evidence type="ECO:0000256" key="1">
    <source>
        <dbReference type="ARBA" id="ARBA00001933"/>
    </source>
</evidence>
<sequence>MSVQQPQSHLWTETPLVFSSHLSTRLGDEYAVYLKLENLQPSHSYKYRGLSHFIQHALATHGPTLRVVCASGGNAGLAAACAAQVLGVPCAIYLPNGVDARTHAFLHDVGAEIVVTGRFYLEALRAAEASVRAQPNAVLVPAYDHPTLWEGHASMIAEIRTQLPRGIKPAAVFCSVGGGGLLGGVIEGCRDAGWDDVPVVALETHGSACFYHSVAANRTPADDAPTGVTLRTDDTHGVRVAHVTELKSKATSLGASEPSAGVVRAALDRAGGTKCVTVPDEVTMQLAGAFADDHKFLVELACSATLVPAYKRELVMRLVPPTGAEKKALVFIVCGGFKISQQDLLEYSEIVRKDLGEGGKWDAMVDGEKLQLDTTI</sequence>
<keyword evidence="4" id="KW-0663">Pyridoxal phosphate</keyword>
<keyword evidence="5" id="KW-0456">Lyase</keyword>
<evidence type="ECO:0000259" key="7">
    <source>
        <dbReference type="Pfam" id="PF00291"/>
    </source>
</evidence>
<gene>
    <name evidence="8" type="ORF">EDB92DRAFT_1788002</name>
</gene>
<evidence type="ECO:0000313" key="9">
    <source>
        <dbReference type="Proteomes" id="UP001201163"/>
    </source>
</evidence>
<dbReference type="InterPro" id="IPR001926">
    <property type="entry name" value="TrpB-like_PALP"/>
</dbReference>
<comment type="cofactor">
    <cofactor evidence="1">
        <name>pyridoxal 5'-phosphate</name>
        <dbReference type="ChEBI" id="CHEBI:597326"/>
    </cofactor>
</comment>
<dbReference type="InterPro" id="IPR036052">
    <property type="entry name" value="TrpB-like_PALP_sf"/>
</dbReference>
<dbReference type="PANTHER" id="PTHR48078:SF2">
    <property type="entry name" value="CATABOLIC L-SERINE_THREONINE DEHYDRATASE"/>
    <property type="match status" value="1"/>
</dbReference>
<dbReference type="Pfam" id="PF00291">
    <property type="entry name" value="PALP"/>
    <property type="match status" value="1"/>
</dbReference>
<dbReference type="EC" id="4.3.1.17" evidence="3"/>
<dbReference type="Proteomes" id="UP001201163">
    <property type="component" value="Unassembled WGS sequence"/>
</dbReference>
<dbReference type="SUPFAM" id="SSF53686">
    <property type="entry name" value="Tryptophan synthase beta subunit-like PLP-dependent enzymes"/>
    <property type="match status" value="1"/>
</dbReference>
<dbReference type="GO" id="GO:0006567">
    <property type="term" value="P:L-threonine catabolic process"/>
    <property type="evidence" value="ECO:0007669"/>
    <property type="project" value="TreeGrafter"/>
</dbReference>
<evidence type="ECO:0000256" key="2">
    <source>
        <dbReference type="ARBA" id="ARBA00010869"/>
    </source>
</evidence>
<comment type="catalytic activity">
    <reaction evidence="6">
        <text>L-serine = pyruvate + NH4(+)</text>
        <dbReference type="Rhea" id="RHEA:19169"/>
        <dbReference type="ChEBI" id="CHEBI:15361"/>
        <dbReference type="ChEBI" id="CHEBI:28938"/>
        <dbReference type="ChEBI" id="CHEBI:33384"/>
        <dbReference type="EC" id="4.3.1.17"/>
    </reaction>
</comment>
<organism evidence="8 9">
    <name type="scientific">Lactarius akahatsu</name>
    <dbReference type="NCBI Taxonomy" id="416441"/>
    <lineage>
        <taxon>Eukaryota</taxon>
        <taxon>Fungi</taxon>
        <taxon>Dikarya</taxon>
        <taxon>Basidiomycota</taxon>
        <taxon>Agaricomycotina</taxon>
        <taxon>Agaricomycetes</taxon>
        <taxon>Russulales</taxon>
        <taxon>Russulaceae</taxon>
        <taxon>Lactarius</taxon>
    </lineage>
</organism>
<evidence type="ECO:0000256" key="5">
    <source>
        <dbReference type="ARBA" id="ARBA00023239"/>
    </source>
</evidence>
<keyword evidence="9" id="KW-1185">Reference proteome</keyword>
<dbReference type="EMBL" id="JAKELL010000001">
    <property type="protein sequence ID" value="KAH9001712.1"/>
    <property type="molecule type" value="Genomic_DNA"/>
</dbReference>
<comment type="similarity">
    <text evidence="2">Belongs to the serine/threonine dehydratase family.</text>
</comment>
<feature type="domain" description="Tryptophan synthase beta chain-like PALP" evidence="7">
    <location>
        <begin position="11"/>
        <end position="335"/>
    </location>
</feature>
<evidence type="ECO:0000313" key="8">
    <source>
        <dbReference type="EMBL" id="KAH9001712.1"/>
    </source>
</evidence>
<dbReference type="Gene3D" id="3.40.50.1100">
    <property type="match status" value="2"/>
</dbReference>
<evidence type="ECO:0000256" key="4">
    <source>
        <dbReference type="ARBA" id="ARBA00022898"/>
    </source>
</evidence>
<name>A0AAD4LSI5_9AGAM</name>
<reference evidence="8" key="1">
    <citation type="submission" date="2022-01" db="EMBL/GenBank/DDBJ databases">
        <title>Comparative genomics reveals a dynamic genome evolution in the ectomycorrhizal milk-cap (Lactarius) mushrooms.</title>
        <authorList>
            <consortium name="DOE Joint Genome Institute"/>
            <person name="Lebreton A."/>
            <person name="Tang N."/>
            <person name="Kuo A."/>
            <person name="LaButti K."/>
            <person name="Drula E."/>
            <person name="Barry K."/>
            <person name="Clum A."/>
            <person name="Lipzen A."/>
            <person name="Mousain D."/>
            <person name="Ng V."/>
            <person name="Wang R."/>
            <person name="Wang X."/>
            <person name="Dai Y."/>
            <person name="Henrissat B."/>
            <person name="Grigoriev I.V."/>
            <person name="Guerin-Laguette A."/>
            <person name="Yu F."/>
            <person name="Martin F.M."/>
        </authorList>
    </citation>
    <scope>NUCLEOTIDE SEQUENCE</scope>
    <source>
        <strain evidence="8">QP</strain>
    </source>
</reference>